<sequence>PPSFPVIYVPFLPTAPSHYIPYCLFLSLVFSIHPICCMTPCTYCPYILLMRFRSRSLAVHPFHTQLVGERPLKRPTAEASALVFLLSESKSPISSRLGLKGVAAATLCTKSSAAPTRVASSKFMVLFRERLCGKAGWECHWMCAWSDTKHELEWCGWTTDVK</sequence>
<proteinExistence type="predicted"/>
<name>A0A1Y1VSE2_9FUNG</name>
<keyword evidence="1" id="KW-0812">Transmembrane</keyword>
<comment type="caution">
    <text evidence="2">The sequence shown here is derived from an EMBL/GenBank/DDBJ whole genome shotgun (WGS) entry which is preliminary data.</text>
</comment>
<evidence type="ECO:0000313" key="2">
    <source>
        <dbReference type="EMBL" id="ORX63936.1"/>
    </source>
</evidence>
<keyword evidence="1" id="KW-0472">Membrane</keyword>
<keyword evidence="1" id="KW-1133">Transmembrane helix</keyword>
<feature type="transmembrane region" description="Helical" evidence="1">
    <location>
        <begin position="19"/>
        <end position="49"/>
    </location>
</feature>
<evidence type="ECO:0000313" key="3">
    <source>
        <dbReference type="Proteomes" id="UP000193922"/>
    </source>
</evidence>
<evidence type="ECO:0000256" key="1">
    <source>
        <dbReference type="SAM" id="Phobius"/>
    </source>
</evidence>
<dbReference type="GeneID" id="63807533"/>
<feature type="non-terminal residue" evidence="2">
    <location>
        <position position="1"/>
    </location>
</feature>
<gene>
    <name evidence="2" type="ORF">DL89DRAFT_305114</name>
</gene>
<dbReference type="Proteomes" id="UP000193922">
    <property type="component" value="Unassembled WGS sequence"/>
</dbReference>
<protein>
    <submittedName>
        <fullName evidence="2">Uncharacterized protein</fullName>
    </submittedName>
</protein>
<dbReference type="EMBL" id="MCFD01000139">
    <property type="protein sequence ID" value="ORX63936.1"/>
    <property type="molecule type" value="Genomic_DNA"/>
</dbReference>
<reference evidence="2 3" key="1">
    <citation type="submission" date="2016-07" db="EMBL/GenBank/DDBJ databases">
        <title>Pervasive Adenine N6-methylation of Active Genes in Fungi.</title>
        <authorList>
            <consortium name="DOE Joint Genome Institute"/>
            <person name="Mondo S.J."/>
            <person name="Dannebaum R.O."/>
            <person name="Kuo R.C."/>
            <person name="Labutti K."/>
            <person name="Haridas S."/>
            <person name="Kuo A."/>
            <person name="Salamov A."/>
            <person name="Ahrendt S.R."/>
            <person name="Lipzen A."/>
            <person name="Sullivan W."/>
            <person name="Andreopoulos W.B."/>
            <person name="Clum A."/>
            <person name="Lindquist E."/>
            <person name="Daum C."/>
            <person name="Ramamoorthy G.K."/>
            <person name="Gryganskyi A."/>
            <person name="Culley D."/>
            <person name="Magnuson J.K."/>
            <person name="James T.Y."/>
            <person name="O'Malley M.A."/>
            <person name="Stajich J.E."/>
            <person name="Spatafora J.W."/>
            <person name="Visel A."/>
            <person name="Grigoriev I.V."/>
        </authorList>
    </citation>
    <scope>NUCLEOTIDE SEQUENCE [LARGE SCALE GENOMIC DNA]</scope>
    <source>
        <strain evidence="2 3">ATCC 12442</strain>
    </source>
</reference>
<organism evidence="2 3">
    <name type="scientific">Linderina pennispora</name>
    <dbReference type="NCBI Taxonomy" id="61395"/>
    <lineage>
        <taxon>Eukaryota</taxon>
        <taxon>Fungi</taxon>
        <taxon>Fungi incertae sedis</taxon>
        <taxon>Zoopagomycota</taxon>
        <taxon>Kickxellomycotina</taxon>
        <taxon>Kickxellomycetes</taxon>
        <taxon>Kickxellales</taxon>
        <taxon>Kickxellaceae</taxon>
        <taxon>Linderina</taxon>
    </lineage>
</organism>
<dbReference type="RefSeq" id="XP_040739115.1">
    <property type="nucleotide sequence ID" value="XM_040890885.1"/>
</dbReference>
<accession>A0A1Y1VSE2</accession>
<dbReference type="AlphaFoldDB" id="A0A1Y1VSE2"/>
<keyword evidence="3" id="KW-1185">Reference proteome</keyword>